<dbReference type="InterPro" id="IPR003439">
    <property type="entry name" value="ABC_transporter-like_ATP-bd"/>
</dbReference>
<dbReference type="EMBL" id="DAEPXK010000048">
    <property type="protein sequence ID" value="HBH1543793.1"/>
    <property type="molecule type" value="Genomic_DNA"/>
</dbReference>
<dbReference type="GO" id="GO:0016887">
    <property type="term" value="F:ATP hydrolysis activity"/>
    <property type="evidence" value="ECO:0007669"/>
    <property type="project" value="InterPro"/>
</dbReference>
<keyword evidence="3" id="KW-0547">Nucleotide-binding</keyword>
<reference evidence="6" key="1">
    <citation type="journal article" date="2018" name="Genome Biol.">
        <title>SKESA: strategic k-mer extension for scrupulous assemblies.</title>
        <authorList>
            <person name="Souvorov A."/>
            <person name="Agarwala R."/>
            <person name="Lipman D.J."/>
        </authorList>
    </citation>
    <scope>NUCLEOTIDE SEQUENCE</scope>
    <source>
        <strain evidence="6">HN1000</strain>
    </source>
</reference>
<dbReference type="PANTHER" id="PTHR42798:SF6">
    <property type="entry name" value="CELL DIVISION ATP-BINDING PROTEIN FTSE"/>
    <property type="match status" value="1"/>
</dbReference>
<dbReference type="FunFam" id="3.40.50.300:FF:000032">
    <property type="entry name" value="Export ABC transporter ATP-binding protein"/>
    <property type="match status" value="1"/>
</dbReference>
<proteinExistence type="inferred from homology"/>
<dbReference type="Pfam" id="PF00005">
    <property type="entry name" value="ABC_tran"/>
    <property type="match status" value="1"/>
</dbReference>
<dbReference type="GO" id="GO:0005524">
    <property type="term" value="F:ATP binding"/>
    <property type="evidence" value="ECO:0007669"/>
    <property type="project" value="UniProtKB-KW"/>
</dbReference>
<dbReference type="GO" id="GO:0098796">
    <property type="term" value="C:membrane protein complex"/>
    <property type="evidence" value="ECO:0007669"/>
    <property type="project" value="UniProtKB-ARBA"/>
</dbReference>
<dbReference type="AlphaFoldDB" id="A0AAN5VQ71"/>
<gene>
    <name evidence="6" type="ORF">KRM00_003326</name>
</gene>
<dbReference type="SMART" id="SM00382">
    <property type="entry name" value="AAA"/>
    <property type="match status" value="1"/>
</dbReference>
<dbReference type="GO" id="GO:0022857">
    <property type="term" value="F:transmembrane transporter activity"/>
    <property type="evidence" value="ECO:0007669"/>
    <property type="project" value="UniProtKB-ARBA"/>
</dbReference>
<feature type="domain" description="ABC transporter" evidence="5">
    <location>
        <begin position="2"/>
        <end position="220"/>
    </location>
</feature>
<dbReference type="SUPFAM" id="SSF52540">
    <property type="entry name" value="P-loop containing nucleoside triphosphate hydrolases"/>
    <property type="match status" value="1"/>
</dbReference>
<sequence length="220" mass="24696">MIEIRNLEKEYILGNNCVKVINNINLTINDGEFVAIVGSSGSGKTSLLNLLGGLDKPSSGNIFVQNKDITKLKDREMSEYRRDLVGFIFQEFMLEGNKTVQENLMMPLIFSKVEKKERLNRVNEVLDKVGIKDKLMCKANELSGGQRQKVAIARALINEPKILLADEPTGNLDSKNGELIINLLKELNKNNNYTILLVTHNIEQASQAKRIVKIKDGEIL</sequence>
<evidence type="ECO:0000259" key="5">
    <source>
        <dbReference type="PROSITE" id="PS50893"/>
    </source>
</evidence>
<dbReference type="InterPro" id="IPR027417">
    <property type="entry name" value="P-loop_NTPase"/>
</dbReference>
<reference evidence="6" key="2">
    <citation type="submission" date="2021-06" db="EMBL/GenBank/DDBJ databases">
        <authorList>
            <consortium name="NCBI Pathogen Detection Project"/>
        </authorList>
    </citation>
    <scope>NUCLEOTIDE SEQUENCE</scope>
    <source>
        <strain evidence="6">HN1000</strain>
    </source>
</reference>
<evidence type="ECO:0000256" key="4">
    <source>
        <dbReference type="ARBA" id="ARBA00022840"/>
    </source>
</evidence>
<accession>A0AAN5VQ71</accession>
<keyword evidence="2" id="KW-0813">Transport</keyword>
<dbReference type="RefSeq" id="WP_009899043.1">
    <property type="nucleotide sequence ID" value="NZ_FUQT01000003.1"/>
</dbReference>
<organism evidence="6 7">
    <name type="scientific">Clostridioides difficile</name>
    <name type="common">Peptoclostridium difficile</name>
    <dbReference type="NCBI Taxonomy" id="1496"/>
    <lineage>
        <taxon>Bacteria</taxon>
        <taxon>Bacillati</taxon>
        <taxon>Bacillota</taxon>
        <taxon>Clostridia</taxon>
        <taxon>Peptostreptococcales</taxon>
        <taxon>Peptostreptococcaceae</taxon>
        <taxon>Clostridioides</taxon>
    </lineage>
</organism>
<dbReference type="InterPro" id="IPR003593">
    <property type="entry name" value="AAA+_ATPase"/>
</dbReference>
<dbReference type="PROSITE" id="PS00211">
    <property type="entry name" value="ABC_TRANSPORTER_1"/>
    <property type="match status" value="1"/>
</dbReference>
<dbReference type="InterPro" id="IPR017871">
    <property type="entry name" value="ABC_transporter-like_CS"/>
</dbReference>
<evidence type="ECO:0000256" key="3">
    <source>
        <dbReference type="ARBA" id="ARBA00022741"/>
    </source>
</evidence>
<dbReference type="PROSITE" id="PS50893">
    <property type="entry name" value="ABC_TRANSPORTER_2"/>
    <property type="match status" value="1"/>
</dbReference>
<evidence type="ECO:0000256" key="1">
    <source>
        <dbReference type="ARBA" id="ARBA00005417"/>
    </source>
</evidence>
<comment type="similarity">
    <text evidence="1">Belongs to the ABC transporter superfamily.</text>
</comment>
<name>A0AAN5VQ71_CLODI</name>
<keyword evidence="4 6" id="KW-0067">ATP-binding</keyword>
<protein>
    <submittedName>
        <fullName evidence="6">ABC transporter ATP-binding protein</fullName>
    </submittedName>
</protein>
<dbReference type="InterPro" id="IPR017911">
    <property type="entry name" value="MacB-like_ATP-bd"/>
</dbReference>
<dbReference type="Proteomes" id="UP000878956">
    <property type="component" value="Unassembled WGS sequence"/>
</dbReference>
<comment type="caution">
    <text evidence="6">The sequence shown here is derived from an EMBL/GenBank/DDBJ whole genome shotgun (WGS) entry which is preliminary data.</text>
</comment>
<dbReference type="PANTHER" id="PTHR42798">
    <property type="entry name" value="LIPOPROTEIN-RELEASING SYSTEM ATP-BINDING PROTEIN LOLD"/>
    <property type="match status" value="1"/>
</dbReference>
<dbReference type="Gene3D" id="3.40.50.300">
    <property type="entry name" value="P-loop containing nucleotide triphosphate hydrolases"/>
    <property type="match status" value="1"/>
</dbReference>
<evidence type="ECO:0000256" key="2">
    <source>
        <dbReference type="ARBA" id="ARBA00022448"/>
    </source>
</evidence>
<evidence type="ECO:0000313" key="6">
    <source>
        <dbReference type="EMBL" id="HBH1543793.1"/>
    </source>
</evidence>
<dbReference type="CDD" id="cd03255">
    <property type="entry name" value="ABC_MJ0796_LolCDE_FtsE"/>
    <property type="match status" value="1"/>
</dbReference>
<evidence type="ECO:0000313" key="7">
    <source>
        <dbReference type="Proteomes" id="UP000878956"/>
    </source>
</evidence>